<name>W9W2J3_9GAMM</name>
<evidence type="ECO:0000313" key="3">
    <source>
        <dbReference type="Proteomes" id="UP000019460"/>
    </source>
</evidence>
<dbReference type="eggNOG" id="ENOG5032ZQ0">
    <property type="taxonomic scope" value="Bacteria"/>
</dbReference>
<evidence type="ECO:0000313" key="2">
    <source>
        <dbReference type="EMBL" id="EXJ16790.1"/>
    </source>
</evidence>
<reference evidence="2 3" key="1">
    <citation type="submission" date="2012-11" db="EMBL/GenBank/DDBJ databases">
        <title>Genome assembly of Thiorhodococcus sp. AK35.</title>
        <authorList>
            <person name="Nupur N."/>
            <person name="Khatri I."/>
            <person name="Subramanian S."/>
            <person name="Pinnaka A."/>
        </authorList>
    </citation>
    <scope>NUCLEOTIDE SEQUENCE [LARGE SCALE GENOMIC DNA]</scope>
    <source>
        <strain evidence="2 3">AK35</strain>
    </source>
</reference>
<keyword evidence="3" id="KW-1185">Reference proteome</keyword>
<dbReference type="EMBL" id="AONC01000004">
    <property type="protein sequence ID" value="EXJ16790.1"/>
    <property type="molecule type" value="Genomic_DNA"/>
</dbReference>
<gene>
    <name evidence="2" type="ORF">D779_2401</name>
</gene>
<protein>
    <recommendedName>
        <fullName evidence="4">Lipoprotein</fullName>
    </recommendedName>
</protein>
<dbReference type="PROSITE" id="PS51257">
    <property type="entry name" value="PROKAR_LIPOPROTEIN"/>
    <property type="match status" value="1"/>
</dbReference>
<dbReference type="AlphaFoldDB" id="W9W2J3"/>
<organism evidence="2 3">
    <name type="scientific">Imhoffiella purpurea</name>
    <dbReference type="NCBI Taxonomy" id="1249627"/>
    <lineage>
        <taxon>Bacteria</taxon>
        <taxon>Pseudomonadati</taxon>
        <taxon>Pseudomonadota</taxon>
        <taxon>Gammaproteobacteria</taxon>
        <taxon>Chromatiales</taxon>
        <taxon>Chromatiaceae</taxon>
        <taxon>Imhoffiella</taxon>
    </lineage>
</organism>
<sequence>MHASTRLSTRHLIPLAGAILCGSLAGCQLLPSKADAAKAAPDLDPDCIERCELARVQCEQRQELREQECQAHIESLTPATEDCERNSYGRCLDPVPCLGAEMHICKVQHDQCVRTCAPEEAEKPALKVIDKVGDPESPTTERIEPTWHEQPKTD</sequence>
<dbReference type="Proteomes" id="UP000019460">
    <property type="component" value="Unassembled WGS sequence"/>
</dbReference>
<dbReference type="OrthoDB" id="5770125at2"/>
<accession>W9W2J3</accession>
<dbReference type="STRING" id="1249627.D779_2401"/>
<proteinExistence type="predicted"/>
<dbReference type="RefSeq" id="WP_157726296.1">
    <property type="nucleotide sequence ID" value="NZ_AONC01000004.1"/>
</dbReference>
<feature type="region of interest" description="Disordered" evidence="1">
    <location>
        <begin position="128"/>
        <end position="154"/>
    </location>
</feature>
<evidence type="ECO:0008006" key="4">
    <source>
        <dbReference type="Google" id="ProtNLM"/>
    </source>
</evidence>
<evidence type="ECO:0000256" key="1">
    <source>
        <dbReference type="SAM" id="MobiDB-lite"/>
    </source>
</evidence>
<comment type="caution">
    <text evidence="2">The sequence shown here is derived from an EMBL/GenBank/DDBJ whole genome shotgun (WGS) entry which is preliminary data.</text>
</comment>